<dbReference type="InterPro" id="IPR028994">
    <property type="entry name" value="Integrin_alpha_N"/>
</dbReference>
<dbReference type="PATRIC" id="fig|926550.5.peg.489"/>
<dbReference type="eggNOG" id="COG1388">
    <property type="taxonomic scope" value="Bacteria"/>
</dbReference>
<dbReference type="SUPFAM" id="SSF54106">
    <property type="entry name" value="LysM domain"/>
    <property type="match status" value="2"/>
</dbReference>
<dbReference type="InterPro" id="IPR036779">
    <property type="entry name" value="LysM_dom_sf"/>
</dbReference>
<dbReference type="GO" id="GO:0008932">
    <property type="term" value="F:lytic endotransglycosylase activity"/>
    <property type="evidence" value="ECO:0007669"/>
    <property type="project" value="TreeGrafter"/>
</dbReference>
<dbReference type="SMART" id="SM00257">
    <property type="entry name" value="LysM"/>
    <property type="match status" value="2"/>
</dbReference>
<organism evidence="2 3">
    <name type="scientific">Caldilinea aerophila (strain DSM 14535 / JCM 11387 / NBRC 104270 / STL-6-O1)</name>
    <dbReference type="NCBI Taxonomy" id="926550"/>
    <lineage>
        <taxon>Bacteria</taxon>
        <taxon>Bacillati</taxon>
        <taxon>Chloroflexota</taxon>
        <taxon>Caldilineae</taxon>
        <taxon>Caldilineales</taxon>
        <taxon>Caldilineaceae</taxon>
        <taxon>Caldilinea</taxon>
    </lineage>
</organism>
<sequence length="1018" mass="109582">MQTNGQRLLAIVRRLVSWRPLAFWRKQGPQWPTSVPVSLVLLIAALALPQSSLLSLRVEAQTVTPSPAPTYVVQPGDSWTSVSRKTGIPIGELQAANPRSVRPTGWLLVGEVLVLPIGGERDLSADESSTSVPATSVPATATTVTATPDPILALPTNEAGQRVYTVQPGESWNSIAQKFGISPETLRAANPQAVRPGLVLFRNEQLIIPAPVTPTPTPSPEVTRMPEKAEATETIEPEAEPTEAAASCPSAFADYPARIEELLAESSDMEAVTAFLSNCQALNTNNTRSSDWNDDGIADWALVLENPHSDSAQPEQELLILMSDDSGYALKYQARPAGRVSILAADDVNLDDQPDLVWVDTTCGASTCFDAVLVRSWDGSGWIDWTERTIVMAYAEVKLDEVSDTGQGREIVLQGGQYGSIGAGPQRERTEVWGSVDGAPYTLLGKTYAPSNCLYFKVLDANEALARYQELGLTKARALYTEAITNRMLVKCGQRSDELNELRSFSLFRLAVIHGYEGAPTLAEETIEQLRSVFPDSPFTLLAESWLEAYEASGDAAAACAAATIYAEAHPETYQALSDYGYANPTFTAADLCPVLDVDQAPSTDEAAEGATGAIEASQPITPLFTLTATTDLSAVTAPTATEPAGELPDCPKTLDEYVTALPVVLTLAEGDPLIIETWLRLCDGMTDQRGGMLLADFNSDGIEDALFLPTIVSDLGFGPGGTQGAVLLYHGGSDGYVLAYAPEIYGQPSLLAADDLNGDGRIDLAWAVDGCSTFCVKEVQIVTWDRQRRQYIPIIEPGAIIAEGKAEFTEAAPELPGQGLQLVLSGGVSGAPDGGLKIEHEEIWRSVDGRPFRRLSWTYDRTNANSNCMGLRLIEADIALNAADILGYGPAIDLYRAALDPSLKACSIHGIPAPEELKLLQGLAMFRLMQAQALSGDLEAAQESLAALQQGQGDSAYARAAAQWLEIYKIQKNPGLACQRLQRLFDTETLTWQITDHFGYNHPALAPEQICFVPRNR</sequence>
<gene>
    <name evidence="2" type="ordered locus">CLDAP_04620</name>
</gene>
<keyword evidence="3" id="KW-1185">Reference proteome</keyword>
<proteinExistence type="predicted"/>
<protein>
    <recommendedName>
        <fullName evidence="1">LysM domain-containing protein</fullName>
    </recommendedName>
</protein>
<dbReference type="Pfam" id="PF01476">
    <property type="entry name" value="LysM"/>
    <property type="match status" value="2"/>
</dbReference>
<dbReference type="Proteomes" id="UP000007880">
    <property type="component" value="Chromosome"/>
</dbReference>
<dbReference type="AlphaFoldDB" id="I0HZR4"/>
<name>I0HZR4_CALAS</name>
<dbReference type="PROSITE" id="PS51782">
    <property type="entry name" value="LYSM"/>
    <property type="match status" value="2"/>
</dbReference>
<dbReference type="STRING" id="926550.CLDAP_04620"/>
<dbReference type="PANTHER" id="PTHR33734">
    <property type="entry name" value="LYSM DOMAIN-CONTAINING GPI-ANCHORED PROTEIN 2"/>
    <property type="match status" value="1"/>
</dbReference>
<evidence type="ECO:0000313" key="2">
    <source>
        <dbReference type="EMBL" id="BAL98501.1"/>
    </source>
</evidence>
<dbReference type="CDD" id="cd00118">
    <property type="entry name" value="LysM"/>
    <property type="match status" value="2"/>
</dbReference>
<feature type="domain" description="LysM" evidence="1">
    <location>
        <begin position="162"/>
        <end position="208"/>
    </location>
</feature>
<feature type="domain" description="LysM" evidence="1">
    <location>
        <begin position="69"/>
        <end position="115"/>
    </location>
</feature>
<dbReference type="SUPFAM" id="SSF69318">
    <property type="entry name" value="Integrin alpha N-terminal domain"/>
    <property type="match status" value="1"/>
</dbReference>
<evidence type="ECO:0000313" key="3">
    <source>
        <dbReference type="Proteomes" id="UP000007880"/>
    </source>
</evidence>
<dbReference type="PANTHER" id="PTHR33734:SF22">
    <property type="entry name" value="MEMBRANE-BOUND LYTIC MUREIN TRANSGLYCOSYLASE D"/>
    <property type="match status" value="1"/>
</dbReference>
<dbReference type="Gene3D" id="3.10.350.10">
    <property type="entry name" value="LysM domain"/>
    <property type="match status" value="2"/>
</dbReference>
<dbReference type="EMBL" id="AP012337">
    <property type="protein sequence ID" value="BAL98501.1"/>
    <property type="molecule type" value="Genomic_DNA"/>
</dbReference>
<reference evidence="2 3" key="1">
    <citation type="submission" date="2012-02" db="EMBL/GenBank/DDBJ databases">
        <title>Complete genome sequence of Caldilinea aerophila DSM 14535 (= NBRC 102666).</title>
        <authorList>
            <person name="Oguchi A."/>
            <person name="Hosoyama A."/>
            <person name="Sekine M."/>
            <person name="Fukai R."/>
            <person name="Kato Y."/>
            <person name="Nakamura S."/>
            <person name="Hanada S."/>
            <person name="Yamazaki S."/>
            <person name="Fujita N."/>
        </authorList>
    </citation>
    <scope>NUCLEOTIDE SEQUENCE [LARGE SCALE GENOMIC DNA]</scope>
    <source>
        <strain evidence="3">DSM 14535 / JCM 11387 / NBRC 104270 / STL-6-O1</strain>
    </source>
</reference>
<dbReference type="InterPro" id="IPR018392">
    <property type="entry name" value="LysM"/>
</dbReference>
<evidence type="ECO:0000259" key="1">
    <source>
        <dbReference type="PROSITE" id="PS51782"/>
    </source>
</evidence>
<accession>I0HZR4</accession>
<dbReference type="HOGENOM" id="CLU_296416_0_0_0"/>
<dbReference type="KEGG" id="cap:CLDAP_04620"/>